<evidence type="ECO:0000256" key="4">
    <source>
        <dbReference type="ARBA" id="ARBA00023180"/>
    </source>
</evidence>
<sequence length="678" mass="76111">MKDAAHNKQTPSIGCGCSSCKCSATKKPNFVFILVDDQDKSYNSSHPRYQPALHKYLRTQGTEFDNHYVTTPVCCPSRTNILFGKYSHNTNMTDVFPPAGGYTKWLAAGLNHGPYLPKYLQDAGYNTYYAGKFLVEYALYNYRPVPEGWTDFDAAIHPWVFRYEYPVFARNGGQPTLYAGQYHTDVVASKARAQIQSAKKAGKPFYIQVAPIGCHDACYVDEDFNGYLTPPLPAPRHAKLYAEVNLPLRPNHNEEDVSDKPAWLQAVPRLDAANVTYLNEYYRERLRSLRAVDELVEAVVKELEAVGELDNTYIIYTGDNGYHLGAHRLGAGKETPYQEDIQVPFLIRGPGIQAGKVSTTPTAHEDILPTILSLAGMSLPSDLDGQPLPLPLSNSKEAKAVQYEQPKHKFEQHLTEYWGLFADQLAAGELSRITNFTWKAVSVHTPEQNYKYVVWCSGEREFYDRSVDQFELVNSAKSADPRLLDRLDALLSALAHAKAGQLTNPWPTIHPDNSVTSFAQALNPKHDDFYRQLPKFKFLSCLDHYDTENELSPFYHSSQQRQQLEAAAAAAPPLDFAKLRQQRLLQYKEAVADGWARQEKLGQPEYTVNFKAAESAPGVNFKAAESAPGVNFNVKPGTVLAGVEAHAVPLPAAEFERFRRYKADMVDEAKYYRLKSMA</sequence>
<dbReference type="CDD" id="cd16147">
    <property type="entry name" value="G6S"/>
    <property type="match status" value="1"/>
</dbReference>
<evidence type="ECO:0000259" key="5">
    <source>
        <dbReference type="Pfam" id="PF00884"/>
    </source>
</evidence>
<name>A0ABY8UBI6_TETOB</name>
<protein>
    <recommendedName>
        <fullName evidence="5">Sulfatase N-terminal domain-containing protein</fullName>
    </recommendedName>
</protein>
<dbReference type="Gene3D" id="3.40.720.10">
    <property type="entry name" value="Alkaline Phosphatase, subunit A"/>
    <property type="match status" value="1"/>
</dbReference>
<evidence type="ECO:0000256" key="1">
    <source>
        <dbReference type="ARBA" id="ARBA00008779"/>
    </source>
</evidence>
<comment type="similarity">
    <text evidence="1">Belongs to the sulfatase family.</text>
</comment>
<dbReference type="Pfam" id="PF00884">
    <property type="entry name" value="Sulfatase"/>
    <property type="match status" value="1"/>
</dbReference>
<dbReference type="InterPro" id="IPR017850">
    <property type="entry name" value="Alkaline_phosphatase_core_sf"/>
</dbReference>
<dbReference type="EMBL" id="CP126217">
    <property type="protein sequence ID" value="WIA18823.1"/>
    <property type="molecule type" value="Genomic_DNA"/>
</dbReference>
<gene>
    <name evidence="6" type="ORF">OEZ85_003504</name>
</gene>
<keyword evidence="4" id="KW-0325">Glycoprotein</keyword>
<dbReference type="PANTHER" id="PTHR43108:SF8">
    <property type="entry name" value="SD21168P"/>
    <property type="match status" value="1"/>
</dbReference>
<evidence type="ECO:0000313" key="7">
    <source>
        <dbReference type="Proteomes" id="UP001244341"/>
    </source>
</evidence>
<dbReference type="InterPro" id="IPR024607">
    <property type="entry name" value="Sulfatase_CS"/>
</dbReference>
<keyword evidence="3" id="KW-0378">Hydrolase</keyword>
<dbReference type="PANTHER" id="PTHR43108">
    <property type="entry name" value="N-ACETYLGLUCOSAMINE-6-SULFATASE FAMILY MEMBER"/>
    <property type="match status" value="1"/>
</dbReference>
<proteinExistence type="inferred from homology"/>
<dbReference type="PROSITE" id="PS00149">
    <property type="entry name" value="SULFATASE_2"/>
    <property type="match status" value="1"/>
</dbReference>
<evidence type="ECO:0000256" key="2">
    <source>
        <dbReference type="ARBA" id="ARBA00022729"/>
    </source>
</evidence>
<dbReference type="Proteomes" id="UP001244341">
    <property type="component" value="Chromosome 10b"/>
</dbReference>
<keyword evidence="2" id="KW-0732">Signal</keyword>
<accession>A0ABY8UBI6</accession>
<feature type="domain" description="Sulfatase N-terminal" evidence="5">
    <location>
        <begin position="28"/>
        <end position="377"/>
    </location>
</feature>
<keyword evidence="7" id="KW-1185">Reference proteome</keyword>
<dbReference type="InterPro" id="IPR000917">
    <property type="entry name" value="Sulfatase_N"/>
</dbReference>
<reference evidence="6 7" key="1">
    <citation type="submission" date="2023-05" db="EMBL/GenBank/DDBJ databases">
        <title>A 100% complete, gapless, phased diploid assembly of the Scenedesmus obliquus UTEX 3031 genome.</title>
        <authorList>
            <person name="Biondi T.C."/>
            <person name="Hanschen E.R."/>
            <person name="Kwon T."/>
            <person name="Eng W."/>
            <person name="Kruse C.P.S."/>
            <person name="Koehler S.I."/>
            <person name="Kunde Y."/>
            <person name="Gleasner C.D."/>
            <person name="You Mak K.T."/>
            <person name="Polle J."/>
            <person name="Hovde B.T."/>
            <person name="Starkenburg S.R."/>
        </authorList>
    </citation>
    <scope>NUCLEOTIDE SEQUENCE [LARGE SCALE GENOMIC DNA]</scope>
    <source>
        <strain evidence="6 7">DOE0152z</strain>
    </source>
</reference>
<organism evidence="6 7">
    <name type="scientific">Tetradesmus obliquus</name>
    <name type="common">Green alga</name>
    <name type="synonym">Acutodesmus obliquus</name>
    <dbReference type="NCBI Taxonomy" id="3088"/>
    <lineage>
        <taxon>Eukaryota</taxon>
        <taxon>Viridiplantae</taxon>
        <taxon>Chlorophyta</taxon>
        <taxon>core chlorophytes</taxon>
        <taxon>Chlorophyceae</taxon>
        <taxon>CS clade</taxon>
        <taxon>Sphaeropleales</taxon>
        <taxon>Scenedesmaceae</taxon>
        <taxon>Tetradesmus</taxon>
    </lineage>
</organism>
<dbReference type="SUPFAM" id="SSF53649">
    <property type="entry name" value="Alkaline phosphatase-like"/>
    <property type="match status" value="1"/>
</dbReference>
<dbReference type="InterPro" id="IPR012083">
    <property type="entry name" value="Arylsulfatase"/>
</dbReference>
<evidence type="ECO:0000313" key="6">
    <source>
        <dbReference type="EMBL" id="WIA18823.1"/>
    </source>
</evidence>
<evidence type="ECO:0000256" key="3">
    <source>
        <dbReference type="ARBA" id="ARBA00022801"/>
    </source>
</evidence>
<dbReference type="PIRSF" id="PIRSF000972">
    <property type="entry name" value="Arylsulf_plant"/>
    <property type="match status" value="1"/>
</dbReference>